<keyword evidence="3" id="KW-1185">Reference proteome</keyword>
<proteinExistence type="predicted"/>
<protein>
    <recommendedName>
        <fullName evidence="4">Spherulation-specific family 4</fullName>
    </recommendedName>
</protein>
<dbReference type="Pfam" id="PF12138">
    <property type="entry name" value="Spherulin4"/>
    <property type="match status" value="1"/>
</dbReference>
<evidence type="ECO:0000313" key="2">
    <source>
        <dbReference type="EMBL" id="MDR7272448.1"/>
    </source>
</evidence>
<name>A0ABU1YUA7_ROSSA</name>
<dbReference type="RefSeq" id="WP_310271606.1">
    <property type="nucleotide sequence ID" value="NZ_JAVDXU010000005.1"/>
</dbReference>
<reference evidence="2 3" key="1">
    <citation type="submission" date="2023-07" db="EMBL/GenBank/DDBJ databases">
        <title>Sorghum-associated microbial communities from plants grown in Nebraska, USA.</title>
        <authorList>
            <person name="Schachtman D."/>
        </authorList>
    </citation>
    <scope>NUCLEOTIDE SEQUENCE [LARGE SCALE GENOMIC DNA]</scope>
    <source>
        <strain evidence="2 3">BE314</strain>
    </source>
</reference>
<dbReference type="EMBL" id="JAVDXU010000005">
    <property type="protein sequence ID" value="MDR7272448.1"/>
    <property type="molecule type" value="Genomic_DNA"/>
</dbReference>
<organism evidence="2 3">
    <name type="scientific">Roseateles saccharophilus</name>
    <name type="common">Pseudomonas saccharophila</name>
    <dbReference type="NCBI Taxonomy" id="304"/>
    <lineage>
        <taxon>Bacteria</taxon>
        <taxon>Pseudomonadati</taxon>
        <taxon>Pseudomonadota</taxon>
        <taxon>Betaproteobacteria</taxon>
        <taxon>Burkholderiales</taxon>
        <taxon>Sphaerotilaceae</taxon>
        <taxon>Roseateles</taxon>
    </lineage>
</organism>
<gene>
    <name evidence="2" type="ORF">J2X20_005131</name>
</gene>
<evidence type="ECO:0000313" key="3">
    <source>
        <dbReference type="Proteomes" id="UP001180453"/>
    </source>
</evidence>
<evidence type="ECO:0000256" key="1">
    <source>
        <dbReference type="SAM" id="SignalP"/>
    </source>
</evidence>
<comment type="caution">
    <text evidence="2">The sequence shown here is derived from an EMBL/GenBank/DDBJ whole genome shotgun (WGS) entry which is preliminary data.</text>
</comment>
<evidence type="ECO:0008006" key="4">
    <source>
        <dbReference type="Google" id="ProtNLM"/>
    </source>
</evidence>
<keyword evidence="1" id="KW-0732">Signal</keyword>
<sequence>MSDLRFKLAAASLLSLGATLATAAPTGFGMVAYWGETASTYGGQIPSGAYVVINPNSGATGLSAGQVTNWKAVIANIRAQGGKVLGYVATGYDTNTADEQARYNAIDANLTAYKTTLGGVDGFFFDEAAFDDAALTDTQKCNGTGPKFSAVRAKMAATGTGGTVVWNAGWPGASSCFVNAAGYGEHIVIYEAKYSDYAAAASWLNGGVQSLAASLGVKTWLLVHSATQAEMRTALTGSAANYVYVTSMTYNPSLPWGGPIWNYTPTYWGNETLSGSERWCLKNLKAGASC</sequence>
<dbReference type="InterPro" id="IPR021986">
    <property type="entry name" value="Spherulin4"/>
</dbReference>
<accession>A0ABU1YUA7</accession>
<feature type="chain" id="PRO_5046432307" description="Spherulation-specific family 4" evidence="1">
    <location>
        <begin position="24"/>
        <end position="290"/>
    </location>
</feature>
<feature type="signal peptide" evidence="1">
    <location>
        <begin position="1"/>
        <end position="23"/>
    </location>
</feature>
<dbReference type="Proteomes" id="UP001180453">
    <property type="component" value="Unassembled WGS sequence"/>
</dbReference>
<dbReference type="PANTHER" id="PTHR35040:SF9">
    <property type="entry name" value="4-LIKE CELL SURFACE PROTEIN, PUTATIVE (AFU_ORTHOLOGUE AFUA_4G14080)-RELATED"/>
    <property type="match status" value="1"/>
</dbReference>
<dbReference type="PANTHER" id="PTHR35040">
    <property type="match status" value="1"/>
</dbReference>